<dbReference type="RefSeq" id="WP_378983105.1">
    <property type="nucleotide sequence ID" value="NZ_JBHSBW010000007.1"/>
</dbReference>
<dbReference type="Proteomes" id="UP001595789">
    <property type="component" value="Unassembled WGS sequence"/>
</dbReference>
<sequence>MSETLNIKNNGSIVYICISELPLNEQEPFKNWLLKEGQTQPVIEEEPIKFDCAYPWDYELWKSNPNATHLL</sequence>
<dbReference type="EMBL" id="JBHSBW010000007">
    <property type="protein sequence ID" value="MFC4210854.1"/>
    <property type="molecule type" value="Genomic_DNA"/>
</dbReference>
<evidence type="ECO:0000313" key="2">
    <source>
        <dbReference type="Proteomes" id="UP001595789"/>
    </source>
</evidence>
<evidence type="ECO:0000313" key="1">
    <source>
        <dbReference type="EMBL" id="MFC4210854.1"/>
    </source>
</evidence>
<name>A0ABV8P9F6_9SPHI</name>
<protein>
    <submittedName>
        <fullName evidence="1">Uncharacterized protein</fullName>
    </submittedName>
</protein>
<accession>A0ABV8P9F6</accession>
<gene>
    <name evidence="1" type="ORF">ACFOWA_06665</name>
</gene>
<proteinExistence type="predicted"/>
<comment type="caution">
    <text evidence="1">The sequence shown here is derived from an EMBL/GenBank/DDBJ whole genome shotgun (WGS) entry which is preliminary data.</text>
</comment>
<organism evidence="1 2">
    <name type="scientific">Pedobacter lithocola</name>
    <dbReference type="NCBI Taxonomy" id="1908239"/>
    <lineage>
        <taxon>Bacteria</taxon>
        <taxon>Pseudomonadati</taxon>
        <taxon>Bacteroidota</taxon>
        <taxon>Sphingobacteriia</taxon>
        <taxon>Sphingobacteriales</taxon>
        <taxon>Sphingobacteriaceae</taxon>
        <taxon>Pedobacter</taxon>
    </lineage>
</organism>
<keyword evidence="2" id="KW-1185">Reference proteome</keyword>
<reference evidence="2" key="1">
    <citation type="journal article" date="2019" name="Int. J. Syst. Evol. Microbiol.">
        <title>The Global Catalogue of Microorganisms (GCM) 10K type strain sequencing project: providing services to taxonomists for standard genome sequencing and annotation.</title>
        <authorList>
            <consortium name="The Broad Institute Genomics Platform"/>
            <consortium name="The Broad Institute Genome Sequencing Center for Infectious Disease"/>
            <person name="Wu L."/>
            <person name="Ma J."/>
        </authorList>
    </citation>
    <scope>NUCLEOTIDE SEQUENCE [LARGE SCALE GENOMIC DNA]</scope>
    <source>
        <strain evidence="2">CCM 8691</strain>
    </source>
</reference>